<dbReference type="Gene3D" id="3.40.50.150">
    <property type="entry name" value="Vaccinia Virus protein VP39"/>
    <property type="match status" value="1"/>
</dbReference>
<proteinExistence type="predicted"/>
<dbReference type="PATRIC" id="fig|518642.10.peg.5330"/>
<evidence type="ECO:0000313" key="2">
    <source>
        <dbReference type="EMBL" id="OEV09365.1"/>
    </source>
</evidence>
<evidence type="ECO:0000259" key="1">
    <source>
        <dbReference type="Pfam" id="PF13649"/>
    </source>
</evidence>
<accession>A0A1E7KZM4</accession>
<dbReference type="Pfam" id="PF13649">
    <property type="entry name" value="Methyltransf_25"/>
    <property type="match status" value="1"/>
</dbReference>
<dbReference type="PANTHER" id="PTHR43464:SF3">
    <property type="entry name" value="SAM-DEPENDENT METHYLTRANSFERASE"/>
    <property type="match status" value="1"/>
</dbReference>
<dbReference type="AlphaFoldDB" id="A0A1E7KZM4"/>
<dbReference type="CDD" id="cd02440">
    <property type="entry name" value="AdoMet_MTases"/>
    <property type="match status" value="1"/>
</dbReference>
<evidence type="ECO:0000313" key="3">
    <source>
        <dbReference type="Proteomes" id="UP000176005"/>
    </source>
</evidence>
<organism evidence="2 3">
    <name type="scientific">Streptomyces nanshensis</name>
    <dbReference type="NCBI Taxonomy" id="518642"/>
    <lineage>
        <taxon>Bacteria</taxon>
        <taxon>Bacillati</taxon>
        <taxon>Actinomycetota</taxon>
        <taxon>Actinomycetes</taxon>
        <taxon>Kitasatosporales</taxon>
        <taxon>Streptomycetaceae</taxon>
        <taxon>Streptomyces</taxon>
    </lineage>
</organism>
<reference evidence="2 3" key="1">
    <citation type="journal article" date="2016" name="Front. Microbiol.">
        <title>Comparative Genomics Analysis of Streptomyces Species Reveals Their Adaptation to the Marine Environment and Their Diversity at the Genomic Level.</title>
        <authorList>
            <person name="Tian X."/>
            <person name="Zhang Z."/>
            <person name="Yang T."/>
            <person name="Chen M."/>
            <person name="Li J."/>
            <person name="Chen F."/>
            <person name="Yang J."/>
            <person name="Li W."/>
            <person name="Zhang B."/>
            <person name="Zhang Z."/>
            <person name="Wu J."/>
            <person name="Zhang C."/>
            <person name="Long L."/>
            <person name="Xiao J."/>
        </authorList>
    </citation>
    <scope>NUCLEOTIDE SEQUENCE [LARGE SCALE GENOMIC DNA]</scope>
    <source>
        <strain evidence="2 3">SCSIO 10429</strain>
    </source>
</reference>
<protein>
    <recommendedName>
        <fullName evidence="1">Methyltransferase domain-containing protein</fullName>
    </recommendedName>
</protein>
<dbReference type="Proteomes" id="UP000176005">
    <property type="component" value="Unassembled WGS sequence"/>
</dbReference>
<dbReference type="InterPro" id="IPR029063">
    <property type="entry name" value="SAM-dependent_MTases_sf"/>
</dbReference>
<feature type="domain" description="Methyltransferase" evidence="1">
    <location>
        <begin position="39"/>
        <end position="134"/>
    </location>
</feature>
<sequence>MALRHHEIAEARNRILDPLTDEKLRLLGEVTLPQHGARVLDLACGKGELLATWARDHGISATGVDISAVFLDAARERAAELGVAGSLHFVRGDAAAYEAEPGGYDLVSCLGATWIGGGLDGTLALMRGALRPGGTLLVGEVYWRGDPSDEACRALDMEPDDYASLAGTNERFEAAGLELVEMVLADGDSFDRYVASQWLAVSDWLRAHPEHPDAADMREFVDHSRTAHLAHGREVLGWGAFVLREASQAL</sequence>
<name>A0A1E7KZM4_9ACTN</name>
<dbReference type="RefSeq" id="WP_070018663.1">
    <property type="nucleotide sequence ID" value="NZ_LJGW01000376.1"/>
</dbReference>
<gene>
    <name evidence="2" type="ORF">AN218_22225</name>
</gene>
<dbReference type="EMBL" id="LJGW01000376">
    <property type="protein sequence ID" value="OEV09365.1"/>
    <property type="molecule type" value="Genomic_DNA"/>
</dbReference>
<dbReference type="InterPro" id="IPR041698">
    <property type="entry name" value="Methyltransf_25"/>
</dbReference>
<dbReference type="PANTHER" id="PTHR43464">
    <property type="entry name" value="METHYLTRANSFERASE"/>
    <property type="match status" value="1"/>
</dbReference>
<keyword evidence="3" id="KW-1185">Reference proteome</keyword>
<comment type="caution">
    <text evidence="2">The sequence shown here is derived from an EMBL/GenBank/DDBJ whole genome shotgun (WGS) entry which is preliminary data.</text>
</comment>
<dbReference type="GO" id="GO:0008168">
    <property type="term" value="F:methyltransferase activity"/>
    <property type="evidence" value="ECO:0007669"/>
    <property type="project" value="TreeGrafter"/>
</dbReference>
<dbReference type="SUPFAM" id="SSF53335">
    <property type="entry name" value="S-adenosyl-L-methionine-dependent methyltransferases"/>
    <property type="match status" value="1"/>
</dbReference>